<comment type="caution">
    <text evidence="1">The sequence shown here is derived from an EMBL/GenBank/DDBJ whole genome shotgun (WGS) entry which is preliminary data.</text>
</comment>
<keyword evidence="2" id="KW-1185">Reference proteome</keyword>
<reference evidence="1 2" key="1">
    <citation type="submission" date="2018-09" db="EMBL/GenBank/DDBJ databases">
        <title>Roseovarius spongiae sp. nov., isolated from a marine sponge.</title>
        <authorList>
            <person name="Zhuang L."/>
            <person name="Luo L."/>
        </authorList>
    </citation>
    <scope>NUCLEOTIDE SEQUENCE [LARGE SCALE GENOMIC DNA]</scope>
    <source>
        <strain evidence="1 2">HN-E21</strain>
    </source>
</reference>
<evidence type="ECO:0000313" key="1">
    <source>
        <dbReference type="EMBL" id="RKF16613.1"/>
    </source>
</evidence>
<organism evidence="1 2">
    <name type="scientific">Roseovarius spongiae</name>
    <dbReference type="NCBI Taxonomy" id="2320272"/>
    <lineage>
        <taxon>Bacteria</taxon>
        <taxon>Pseudomonadati</taxon>
        <taxon>Pseudomonadota</taxon>
        <taxon>Alphaproteobacteria</taxon>
        <taxon>Rhodobacterales</taxon>
        <taxon>Roseobacteraceae</taxon>
        <taxon>Roseovarius</taxon>
    </lineage>
</organism>
<gene>
    <name evidence="1" type="ORF">D6850_03425</name>
</gene>
<dbReference type="EMBL" id="RAPE01000001">
    <property type="protein sequence ID" value="RKF16613.1"/>
    <property type="molecule type" value="Genomic_DNA"/>
</dbReference>
<accession>A0A3A8AWB0</accession>
<sequence>MQAHRGARRLRIAVLDGDDDGLVLIVDRDVIVILEFLRHQRAELEPPGEGRLEEFQEAVKIGILRALGDREVKFEIVMHFDALGIHVPRVDLFHHAADLHGVRIAAPLRAEAGGFDLDRETQFKNRDGFRQGVERVRVQLEP</sequence>
<dbReference type="Proteomes" id="UP000281128">
    <property type="component" value="Unassembled WGS sequence"/>
</dbReference>
<proteinExistence type="predicted"/>
<protein>
    <submittedName>
        <fullName evidence="1">Uncharacterized protein</fullName>
    </submittedName>
</protein>
<evidence type="ECO:0000313" key="2">
    <source>
        <dbReference type="Proteomes" id="UP000281128"/>
    </source>
</evidence>
<dbReference type="AlphaFoldDB" id="A0A3A8AWB0"/>
<name>A0A3A8AWB0_9RHOB</name>